<evidence type="ECO:0000256" key="2">
    <source>
        <dbReference type="ARBA" id="ARBA00012438"/>
    </source>
</evidence>
<dbReference type="InterPro" id="IPR005467">
    <property type="entry name" value="His_kinase_dom"/>
</dbReference>
<dbReference type="InterPro" id="IPR003594">
    <property type="entry name" value="HATPase_dom"/>
</dbReference>
<dbReference type="Pfam" id="PF00512">
    <property type="entry name" value="HisKA"/>
    <property type="match status" value="1"/>
</dbReference>
<name>A0AAX4HMF3_9BACT</name>
<dbReference type="Gene3D" id="3.40.50.2300">
    <property type="match status" value="1"/>
</dbReference>
<feature type="modified residue" description="4-aspartylphosphate" evidence="6">
    <location>
        <position position="295"/>
    </location>
</feature>
<dbReference type="Pfam" id="PF02518">
    <property type="entry name" value="HATPase_c"/>
    <property type="match status" value="1"/>
</dbReference>
<evidence type="ECO:0000256" key="3">
    <source>
        <dbReference type="ARBA" id="ARBA00022553"/>
    </source>
</evidence>
<proteinExistence type="predicted"/>
<dbReference type="AlphaFoldDB" id="A0AAX4HMF3"/>
<reference evidence="9 10" key="1">
    <citation type="submission" date="2023-11" db="EMBL/GenBank/DDBJ databases">
        <title>Peredibacter starrii A3.12.</title>
        <authorList>
            <person name="Mitchell R.J."/>
        </authorList>
    </citation>
    <scope>NUCLEOTIDE SEQUENCE [LARGE SCALE GENOMIC DNA]</scope>
    <source>
        <strain evidence="9 10">A3.12</strain>
    </source>
</reference>
<sequence>MDRLKEGYDAIASKEQMLAIVSHDIKNPLSAIQLETQLLIRAAERSGKSVLSEEVKIQAGRILKTTDRLKTLISDLLEKNKSESSLTHLQKHEVNLKKLLHDVIDSLRPLAREKDQILKVTTPESESLLFIDRNKMFQVISNLLNNAIKFTPKGGVIHLNLEGRADDYVFYISDSGPGMKESDLSHVFEKYWTSKSQNGTGTGLGLFICKTIIEAHKGQITAQNLPQTGALFTFNLPKCAQRKVIYVVDDDDDLRDVICWALEKEGYTLYPFQSPLLALESLVSFNHKPHLFLVDFHMDEMKGSEFVQRKNELGLQDCPSIMISATPKDIKEKNLYREIITKPIDLTGLVENIKTTIG</sequence>
<evidence type="ECO:0000259" key="7">
    <source>
        <dbReference type="PROSITE" id="PS50109"/>
    </source>
</evidence>
<dbReference type="CDD" id="cd00075">
    <property type="entry name" value="HATPase"/>
    <property type="match status" value="1"/>
</dbReference>
<keyword evidence="5 9" id="KW-0418">Kinase</keyword>
<evidence type="ECO:0000259" key="8">
    <source>
        <dbReference type="PROSITE" id="PS50110"/>
    </source>
</evidence>
<dbReference type="SUPFAM" id="SSF52172">
    <property type="entry name" value="CheY-like"/>
    <property type="match status" value="1"/>
</dbReference>
<evidence type="ECO:0000313" key="9">
    <source>
        <dbReference type="EMBL" id="WPU64391.1"/>
    </source>
</evidence>
<evidence type="ECO:0000256" key="4">
    <source>
        <dbReference type="ARBA" id="ARBA00022679"/>
    </source>
</evidence>
<dbReference type="Gene3D" id="1.10.287.130">
    <property type="match status" value="1"/>
</dbReference>
<keyword evidence="3 6" id="KW-0597">Phosphoprotein</keyword>
<dbReference type="SUPFAM" id="SSF47384">
    <property type="entry name" value="Homodimeric domain of signal transducing histidine kinase"/>
    <property type="match status" value="1"/>
</dbReference>
<dbReference type="FunFam" id="3.30.565.10:FF:000006">
    <property type="entry name" value="Sensor histidine kinase WalK"/>
    <property type="match status" value="1"/>
</dbReference>
<dbReference type="PROSITE" id="PS50109">
    <property type="entry name" value="HIS_KIN"/>
    <property type="match status" value="1"/>
</dbReference>
<dbReference type="PANTHER" id="PTHR43547:SF2">
    <property type="entry name" value="HYBRID SIGNAL TRANSDUCTION HISTIDINE KINASE C"/>
    <property type="match status" value="1"/>
</dbReference>
<dbReference type="EMBL" id="CP139487">
    <property type="protein sequence ID" value="WPU64391.1"/>
    <property type="molecule type" value="Genomic_DNA"/>
</dbReference>
<accession>A0AAX4HMF3</accession>
<organism evidence="9 10">
    <name type="scientific">Peredibacter starrii</name>
    <dbReference type="NCBI Taxonomy" id="28202"/>
    <lineage>
        <taxon>Bacteria</taxon>
        <taxon>Pseudomonadati</taxon>
        <taxon>Bdellovibrionota</taxon>
        <taxon>Bacteriovoracia</taxon>
        <taxon>Bacteriovoracales</taxon>
        <taxon>Bacteriovoracaceae</taxon>
        <taxon>Peredibacter</taxon>
    </lineage>
</organism>
<dbReference type="SMART" id="SM00387">
    <property type="entry name" value="HATPase_c"/>
    <property type="match status" value="1"/>
</dbReference>
<evidence type="ECO:0000256" key="1">
    <source>
        <dbReference type="ARBA" id="ARBA00000085"/>
    </source>
</evidence>
<dbReference type="SUPFAM" id="SSF55874">
    <property type="entry name" value="ATPase domain of HSP90 chaperone/DNA topoisomerase II/histidine kinase"/>
    <property type="match status" value="1"/>
</dbReference>
<feature type="domain" description="Histidine kinase" evidence="7">
    <location>
        <begin position="20"/>
        <end position="240"/>
    </location>
</feature>
<dbReference type="SMART" id="SM00388">
    <property type="entry name" value="HisKA"/>
    <property type="match status" value="1"/>
</dbReference>
<protein>
    <recommendedName>
        <fullName evidence="2">histidine kinase</fullName>
        <ecNumber evidence="2">2.7.13.3</ecNumber>
    </recommendedName>
</protein>
<dbReference type="InterPro" id="IPR003661">
    <property type="entry name" value="HisK_dim/P_dom"/>
</dbReference>
<dbReference type="RefSeq" id="WP_321393113.1">
    <property type="nucleotide sequence ID" value="NZ_CP139487.1"/>
</dbReference>
<evidence type="ECO:0000256" key="6">
    <source>
        <dbReference type="PROSITE-ProRule" id="PRU00169"/>
    </source>
</evidence>
<dbReference type="Proteomes" id="UP001324634">
    <property type="component" value="Chromosome"/>
</dbReference>
<evidence type="ECO:0000256" key="5">
    <source>
        <dbReference type="ARBA" id="ARBA00022777"/>
    </source>
</evidence>
<dbReference type="InterPro" id="IPR036097">
    <property type="entry name" value="HisK_dim/P_sf"/>
</dbReference>
<keyword evidence="10" id="KW-1185">Reference proteome</keyword>
<dbReference type="SMART" id="SM00448">
    <property type="entry name" value="REC"/>
    <property type="match status" value="1"/>
</dbReference>
<dbReference type="InterPro" id="IPR011006">
    <property type="entry name" value="CheY-like_superfamily"/>
</dbReference>
<evidence type="ECO:0000313" key="10">
    <source>
        <dbReference type="Proteomes" id="UP001324634"/>
    </source>
</evidence>
<dbReference type="PANTHER" id="PTHR43547">
    <property type="entry name" value="TWO-COMPONENT HISTIDINE KINASE"/>
    <property type="match status" value="1"/>
</dbReference>
<dbReference type="CDD" id="cd00082">
    <property type="entry name" value="HisKA"/>
    <property type="match status" value="1"/>
</dbReference>
<dbReference type="PRINTS" id="PR00344">
    <property type="entry name" value="BCTRLSENSOR"/>
</dbReference>
<dbReference type="InterPro" id="IPR036890">
    <property type="entry name" value="HATPase_C_sf"/>
</dbReference>
<dbReference type="Gene3D" id="3.30.565.10">
    <property type="entry name" value="Histidine kinase-like ATPase, C-terminal domain"/>
    <property type="match status" value="1"/>
</dbReference>
<dbReference type="Pfam" id="PF00072">
    <property type="entry name" value="Response_reg"/>
    <property type="match status" value="1"/>
</dbReference>
<dbReference type="InterPro" id="IPR001789">
    <property type="entry name" value="Sig_transdc_resp-reg_receiver"/>
</dbReference>
<dbReference type="GO" id="GO:0000155">
    <property type="term" value="F:phosphorelay sensor kinase activity"/>
    <property type="evidence" value="ECO:0007669"/>
    <property type="project" value="InterPro"/>
</dbReference>
<gene>
    <name evidence="9" type="ORF">SOO65_16990</name>
</gene>
<dbReference type="InterPro" id="IPR004358">
    <property type="entry name" value="Sig_transdc_His_kin-like_C"/>
</dbReference>
<feature type="domain" description="Response regulatory" evidence="8">
    <location>
        <begin position="244"/>
        <end position="357"/>
    </location>
</feature>
<dbReference type="PROSITE" id="PS50110">
    <property type="entry name" value="RESPONSE_REGULATORY"/>
    <property type="match status" value="1"/>
</dbReference>
<dbReference type="EC" id="2.7.13.3" evidence="2"/>
<dbReference type="KEGG" id="psti:SOO65_16990"/>
<keyword evidence="4 9" id="KW-0808">Transferase</keyword>
<comment type="catalytic activity">
    <reaction evidence="1">
        <text>ATP + protein L-histidine = ADP + protein N-phospho-L-histidine.</text>
        <dbReference type="EC" id="2.7.13.3"/>
    </reaction>
</comment>